<feature type="region of interest" description="Disordered" evidence="1">
    <location>
        <begin position="1"/>
        <end position="103"/>
    </location>
</feature>
<proteinExistence type="predicted"/>
<accession>A0ABU7BK35</accession>
<feature type="compositionally biased region" description="Polar residues" evidence="1">
    <location>
        <begin position="62"/>
        <end position="83"/>
    </location>
</feature>
<protein>
    <submittedName>
        <fullName evidence="2">Uncharacterized protein</fullName>
    </submittedName>
</protein>
<evidence type="ECO:0000313" key="3">
    <source>
        <dbReference type="Proteomes" id="UP001345963"/>
    </source>
</evidence>
<dbReference type="Proteomes" id="UP001345963">
    <property type="component" value="Unassembled WGS sequence"/>
</dbReference>
<reference evidence="2 3" key="1">
    <citation type="submission" date="2021-07" db="EMBL/GenBank/DDBJ databases">
        <authorList>
            <person name="Palmer J.M."/>
        </authorList>
    </citation>
    <scope>NUCLEOTIDE SEQUENCE [LARGE SCALE GENOMIC DNA]</scope>
    <source>
        <strain evidence="2 3">AT_MEX2019</strain>
        <tissue evidence="2">Muscle</tissue>
    </source>
</reference>
<dbReference type="EMBL" id="JAHUTI010053961">
    <property type="protein sequence ID" value="MED6249940.1"/>
    <property type="molecule type" value="Genomic_DNA"/>
</dbReference>
<organism evidence="2 3">
    <name type="scientific">Ataeniobius toweri</name>
    <dbReference type="NCBI Taxonomy" id="208326"/>
    <lineage>
        <taxon>Eukaryota</taxon>
        <taxon>Metazoa</taxon>
        <taxon>Chordata</taxon>
        <taxon>Craniata</taxon>
        <taxon>Vertebrata</taxon>
        <taxon>Euteleostomi</taxon>
        <taxon>Actinopterygii</taxon>
        <taxon>Neopterygii</taxon>
        <taxon>Teleostei</taxon>
        <taxon>Neoteleostei</taxon>
        <taxon>Acanthomorphata</taxon>
        <taxon>Ovalentaria</taxon>
        <taxon>Atherinomorphae</taxon>
        <taxon>Cyprinodontiformes</taxon>
        <taxon>Goodeidae</taxon>
        <taxon>Ataeniobius</taxon>
    </lineage>
</organism>
<sequence>MLRVKECKQAGSVEGKRLSRQRGGRTAKSIACSHHAVTRESHQSTTPVGATDPGAGPPSDPNPGTLQMPQTQTLTCIGNNAPQDETKGPPPPLGEADQRSPES</sequence>
<evidence type="ECO:0000313" key="2">
    <source>
        <dbReference type="EMBL" id="MED6249940.1"/>
    </source>
</evidence>
<name>A0ABU7BK35_9TELE</name>
<keyword evidence="3" id="KW-1185">Reference proteome</keyword>
<evidence type="ECO:0000256" key="1">
    <source>
        <dbReference type="SAM" id="MobiDB-lite"/>
    </source>
</evidence>
<comment type="caution">
    <text evidence="2">The sequence shown here is derived from an EMBL/GenBank/DDBJ whole genome shotgun (WGS) entry which is preliminary data.</text>
</comment>
<gene>
    <name evidence="2" type="ORF">ATANTOWER_022084</name>
</gene>